<feature type="compositionally biased region" description="Polar residues" evidence="4">
    <location>
        <begin position="1051"/>
        <end position="1065"/>
    </location>
</feature>
<dbReference type="Proteomes" id="UP000694888">
    <property type="component" value="Unplaced"/>
</dbReference>
<evidence type="ECO:0000256" key="1">
    <source>
        <dbReference type="ARBA" id="ARBA00022553"/>
    </source>
</evidence>
<reference evidence="8" key="1">
    <citation type="submission" date="2025-08" db="UniProtKB">
        <authorList>
            <consortium name="RefSeq"/>
        </authorList>
    </citation>
    <scope>IDENTIFICATION</scope>
</reference>
<feature type="region of interest" description="Disordered" evidence="4">
    <location>
        <begin position="1037"/>
        <end position="1134"/>
    </location>
</feature>
<dbReference type="InterPro" id="IPR001810">
    <property type="entry name" value="F-box_dom"/>
</dbReference>
<gene>
    <name evidence="8" type="primary">LOC101851315</name>
</gene>
<feature type="compositionally biased region" description="Polar residues" evidence="4">
    <location>
        <begin position="1266"/>
        <end position="1289"/>
    </location>
</feature>
<sequence length="1801" mass="203026">MDSSIPFRCPKCGDNAQFATLSELRGHLEADHSYLSGKPRHRAVVSNLQGATNLGDSSSLMDLYNNESQRLEQIIQKHKENELNNRRKRNESLNGSRNDQDSFGQGARRIRNIDRANFRTYGHPASRTSKYKLNAARNQIPAERIVQRELRSSTPNDHELHGDDGEGRDRLRDTVEQALRKVLVETLQDDTVDDTKDVRIPQEMSPTVSRIIPTQEESGNDAHVTGTVKALSNEILLERASQRATADSLFSAQDVLSNVEFAAEKRLSQQQELINKLAQDLKEKEKKLVSVTEEMEDLRTQQTNNVEKLNSLQKQSDLEHENLQRELNQKKKELDSLNEKIEETKLIVMKGNHGNLHHNEQDNNGFNIEDDNNMKTVSITDNDDDYKKVNKSPAIFPDEVSEQSSLSSNLVNAQPHTKPQEQMPSKKEEELLEVRLKSQRLENDRQNLLQDMQALLQTAATDKKRLQDELVDQVDLVNKLNVDVEKYKKEQADLMEETSALYNQADVCLAKLRSTLVEREHQLKSATSLLDEAKVTQQKLIKEKDECFRLAQDRENLFRSMLESNSDQVKLMKDSLISSERENKELQDQLSALRSKLRRKDSEEDKVAENASRWRHRAAEKEQEQLELKDAIKKKEEKLKKYRRELERMTSFLNNTAEKEQEARAKLEIFISNLIDRAGRAEEELKKLKAAEARNAGKLVNSKGTMTETRVDLSGLPGAGLNTSPNPDPASLSVDPLKRLSHYNNPQPDFQPLQSSHWKSSHTHPSTAPELSQSNIIHETYNDKVERWNNESYAGRNGMQDARGLSVPHQHATYPDLDPSKTFSEKVDYPGSYQGSTFQSKYPCQSAPLHSTQSIPSRSQNGNDYPTLQQPFNSPGPPLFQNTLEVDRIYQNVLSQENGIRSYNDKVSLPSAMTEQPTAEERSSWQHGDSGPQLSFDEDGIIWDKDSHGKRRDKYNGERFKYKGGDSDIGSISAYEYKSDYDENFSDVMYNIEERSHDESEDADVLLSMPKRKGYGRITKANTQPAPLGEKVEKVLTSLGPKPVESAARKQYSSSHRTPNSQTKAKTQREQAFTKANDYSTTDTSRESSPLHKAREVQRRLERLSKKKPEQLKSPASDTSHGFEVSHLESNLSSSSYASLRNVRFKPTSTTPVVEEAIAPVKLDRKPQLDASISTLEEKEKQKPEYHQIVKKNSILERKPKVREESPASISVTESRTDSLTDKTSEQISSLPCDKDQDLPDGGGKARGSETPAGNGGTVYSGPYYLNSNDQPQNVGKESVSQAQVSPNLNIVGIVGGKDKPQLAEELPKKNQEISQGDSHREHPVSSADTPRAAGPQPDKVKAVDHQEITNKEQEKSLQKTDVDPDLKKYTEAELTPAKRLKTRVFSVHESLELTSSGEELPDESTNHDFEDVEKHSVDACTDTDLEVLASPGHVQRGLVVRKKVPVKRQKKQRKQRNAPPPRKTLLEMSMSSGTEDLDEEVIANRQILHKMRVALFRIFAYLDTKTLLVMAEVCKEWCKVSRHPALWKKITLSDGEMSSQELLMHGLRSRAMSADETPDSFAAATRGSLEQGLERVLSASQDTLTSLHIEDCDNVLTDKCLWLVSGYCRLLTRLTYRSRIDHASGQLMFALGGGCPGITSLFVQPLQPCIKTSTMNNRCLLQIAQFYRDLQEIGLGGKEFDMAGLLPLVQSCQHLRTMHFDHCLPITADLVTALTRAGLKNLKILIIHGTFVEAKALLTVQGNCRQLHRIHVAVKIEDCVEDPTRKKDKEAYKKMLKALEALRSKAGIANIFGLEAMPVD</sequence>
<feature type="compositionally biased region" description="Polar residues" evidence="4">
    <location>
        <begin position="839"/>
        <end position="873"/>
    </location>
</feature>
<feature type="compositionally biased region" description="Polar residues" evidence="4">
    <location>
        <begin position="402"/>
        <end position="423"/>
    </location>
</feature>
<dbReference type="CDD" id="cd22109">
    <property type="entry name" value="F-box_FBXO41"/>
    <property type="match status" value="1"/>
</dbReference>
<evidence type="ECO:0000256" key="2">
    <source>
        <dbReference type="ARBA" id="ARBA00023054"/>
    </source>
</evidence>
<accession>A0ABM1VW03</accession>
<organism evidence="7 8">
    <name type="scientific">Aplysia californica</name>
    <name type="common">California sea hare</name>
    <dbReference type="NCBI Taxonomy" id="6500"/>
    <lineage>
        <taxon>Eukaryota</taxon>
        <taxon>Metazoa</taxon>
        <taxon>Spiralia</taxon>
        <taxon>Lophotrochozoa</taxon>
        <taxon>Mollusca</taxon>
        <taxon>Gastropoda</taxon>
        <taxon>Heterobranchia</taxon>
        <taxon>Euthyneura</taxon>
        <taxon>Tectipleura</taxon>
        <taxon>Aplysiida</taxon>
        <taxon>Aplysioidea</taxon>
        <taxon>Aplysiidae</taxon>
        <taxon>Aplysia</taxon>
    </lineage>
</organism>
<feature type="compositionally biased region" description="Basic and acidic residues" evidence="4">
    <location>
        <begin position="1297"/>
        <end position="1324"/>
    </location>
</feature>
<dbReference type="Gene3D" id="3.80.10.10">
    <property type="entry name" value="Ribonuclease Inhibitor"/>
    <property type="match status" value="1"/>
</dbReference>
<dbReference type="InterPro" id="IPR057038">
    <property type="entry name" value="FBX41/ZN365_Znf-C2H2"/>
</dbReference>
<keyword evidence="2 3" id="KW-0175">Coiled coil</keyword>
<dbReference type="InterPro" id="IPR036047">
    <property type="entry name" value="F-box-like_dom_sf"/>
</dbReference>
<dbReference type="RefSeq" id="XP_035826595.1">
    <property type="nucleotide sequence ID" value="XM_035970702.1"/>
</dbReference>
<dbReference type="PANTHER" id="PTHR15739:SF5">
    <property type="entry name" value="LD23158P"/>
    <property type="match status" value="1"/>
</dbReference>
<dbReference type="PANTHER" id="PTHR15739">
    <property type="entry name" value="ZINC FINGER PROTEIN"/>
    <property type="match status" value="1"/>
</dbReference>
<feature type="compositionally biased region" description="Basic and acidic residues" evidence="4">
    <location>
        <begin position="1084"/>
        <end position="1111"/>
    </location>
</feature>
<feature type="coiled-coil region" evidence="3">
    <location>
        <begin position="431"/>
        <end position="497"/>
    </location>
</feature>
<feature type="region of interest" description="Disordered" evidence="4">
    <location>
        <begin position="1445"/>
        <end position="1467"/>
    </location>
</feature>
<dbReference type="InterPro" id="IPR032675">
    <property type="entry name" value="LRR_dom_sf"/>
</dbReference>
<protein>
    <submittedName>
        <fullName evidence="8">Uncharacterized protein LOC101851315</fullName>
    </submittedName>
</protein>
<feature type="region of interest" description="Disordered" evidence="4">
    <location>
        <begin position="905"/>
        <end position="950"/>
    </location>
</feature>
<evidence type="ECO:0000259" key="5">
    <source>
        <dbReference type="Pfam" id="PF12937"/>
    </source>
</evidence>
<feature type="region of interest" description="Disordered" evidence="4">
    <location>
        <begin position="399"/>
        <end position="428"/>
    </location>
</feature>
<feature type="region of interest" description="Disordered" evidence="4">
    <location>
        <begin position="147"/>
        <end position="168"/>
    </location>
</feature>
<feature type="region of interest" description="Disordered" evidence="4">
    <location>
        <begin position="77"/>
        <end position="116"/>
    </location>
</feature>
<feature type="compositionally biased region" description="Polar residues" evidence="4">
    <location>
        <begin position="742"/>
        <end position="775"/>
    </location>
</feature>
<feature type="domain" description="F-box" evidence="5">
    <location>
        <begin position="1496"/>
        <end position="1533"/>
    </location>
</feature>
<evidence type="ECO:0000256" key="4">
    <source>
        <dbReference type="SAM" id="MobiDB-lite"/>
    </source>
</evidence>
<feature type="coiled-coil region" evidence="3">
    <location>
        <begin position="267"/>
        <end position="347"/>
    </location>
</feature>
<dbReference type="SUPFAM" id="SSF81383">
    <property type="entry name" value="F-box domain"/>
    <property type="match status" value="1"/>
</dbReference>
<feature type="coiled-coil region" evidence="3">
    <location>
        <begin position="569"/>
        <end position="691"/>
    </location>
</feature>
<evidence type="ECO:0000313" key="8">
    <source>
        <dbReference type="RefSeq" id="XP_035826595.1"/>
    </source>
</evidence>
<feature type="compositionally biased region" description="Basic and acidic residues" evidence="4">
    <location>
        <begin position="1215"/>
        <end position="1225"/>
    </location>
</feature>
<evidence type="ECO:0000313" key="7">
    <source>
        <dbReference type="Proteomes" id="UP000694888"/>
    </source>
</evidence>
<dbReference type="GeneID" id="101851315"/>
<proteinExistence type="predicted"/>
<feature type="compositionally biased region" description="Basic and acidic residues" evidence="4">
    <location>
        <begin position="1176"/>
        <end position="1206"/>
    </location>
</feature>
<feature type="compositionally biased region" description="Basic and acidic residues" evidence="4">
    <location>
        <begin position="1339"/>
        <end position="1365"/>
    </location>
</feature>
<feature type="region of interest" description="Disordered" evidence="4">
    <location>
        <begin position="839"/>
        <end position="880"/>
    </location>
</feature>
<evidence type="ECO:0000259" key="6">
    <source>
        <dbReference type="Pfam" id="PF23165"/>
    </source>
</evidence>
<feature type="domain" description="FBX41/ZN365 C2H2-type zinc finger" evidence="6">
    <location>
        <begin position="5"/>
        <end position="34"/>
    </location>
</feature>
<dbReference type="Pfam" id="PF12937">
    <property type="entry name" value="F-box-like"/>
    <property type="match status" value="1"/>
</dbReference>
<feature type="compositionally biased region" description="Basic residues" evidence="4">
    <location>
        <begin position="1445"/>
        <end position="1457"/>
    </location>
</feature>
<dbReference type="SUPFAM" id="SSF52047">
    <property type="entry name" value="RNI-like"/>
    <property type="match status" value="1"/>
</dbReference>
<keyword evidence="7" id="KW-1185">Reference proteome</keyword>
<name>A0ABM1VW03_APLCA</name>
<feature type="region of interest" description="Disordered" evidence="4">
    <location>
        <begin position="699"/>
        <end position="775"/>
    </location>
</feature>
<keyword evidence="1" id="KW-0597">Phosphoprotein</keyword>
<feature type="region of interest" description="Disordered" evidence="4">
    <location>
        <begin position="794"/>
        <end position="823"/>
    </location>
</feature>
<dbReference type="Pfam" id="PF23165">
    <property type="entry name" value="zf-C2H2_FBX41"/>
    <property type="match status" value="1"/>
</dbReference>
<dbReference type="Gene3D" id="1.20.1280.50">
    <property type="match status" value="1"/>
</dbReference>
<dbReference type="InterPro" id="IPR052283">
    <property type="entry name" value="GenomicStab_NeuMorph_Reg"/>
</dbReference>
<evidence type="ECO:0000256" key="3">
    <source>
        <dbReference type="SAM" id="Coils"/>
    </source>
</evidence>
<feature type="region of interest" description="Disordered" evidence="4">
    <location>
        <begin position="1174"/>
        <end position="1365"/>
    </location>
</feature>